<dbReference type="AlphaFoldDB" id="A0A0M0J3Y3"/>
<gene>
    <name evidence="2" type="ORF">Ctob_000149</name>
</gene>
<dbReference type="EMBL" id="JWZX01003373">
    <property type="protein sequence ID" value="KOO21306.1"/>
    <property type="molecule type" value="Genomic_DNA"/>
</dbReference>
<evidence type="ECO:0000313" key="3">
    <source>
        <dbReference type="Proteomes" id="UP000037460"/>
    </source>
</evidence>
<dbReference type="Proteomes" id="UP000037460">
    <property type="component" value="Unassembled WGS sequence"/>
</dbReference>
<evidence type="ECO:0000313" key="2">
    <source>
        <dbReference type="EMBL" id="KOO21306.1"/>
    </source>
</evidence>
<protein>
    <submittedName>
        <fullName evidence="2">Uncharacterized protein</fullName>
    </submittedName>
</protein>
<feature type="region of interest" description="Disordered" evidence="1">
    <location>
        <begin position="104"/>
        <end position="131"/>
    </location>
</feature>
<organism evidence="2 3">
    <name type="scientific">Chrysochromulina tobinii</name>
    <dbReference type="NCBI Taxonomy" id="1460289"/>
    <lineage>
        <taxon>Eukaryota</taxon>
        <taxon>Haptista</taxon>
        <taxon>Haptophyta</taxon>
        <taxon>Prymnesiophyceae</taxon>
        <taxon>Prymnesiales</taxon>
        <taxon>Chrysochromulinaceae</taxon>
        <taxon>Chrysochromulina</taxon>
    </lineage>
</organism>
<feature type="compositionally biased region" description="Polar residues" evidence="1">
    <location>
        <begin position="121"/>
        <end position="131"/>
    </location>
</feature>
<sequence length="131" mass="14230">MKEKFRKEYRAMQEERRQMAEAEARQRALEEQAAASESESERPPPTPQPRAAPLADVGNADALKRQQQLLLLQLAKRQTSRSGGANESVSLSLLQTGGCGVVTERSKQGRKHVASRAAASTIGSLLSGTDE</sequence>
<name>A0A0M0J3Y3_9EUKA</name>
<reference evidence="3" key="1">
    <citation type="journal article" date="2015" name="PLoS Genet.">
        <title>Genome Sequence and Transcriptome Analyses of Chrysochromulina tobin: Metabolic Tools for Enhanced Algal Fitness in the Prominent Order Prymnesiales (Haptophyceae).</title>
        <authorList>
            <person name="Hovde B.T."/>
            <person name="Deodato C.R."/>
            <person name="Hunsperger H.M."/>
            <person name="Ryken S.A."/>
            <person name="Yost W."/>
            <person name="Jha R.K."/>
            <person name="Patterson J."/>
            <person name="Monnat R.J. Jr."/>
            <person name="Barlow S.B."/>
            <person name="Starkenburg S.R."/>
            <person name="Cattolico R.A."/>
        </authorList>
    </citation>
    <scope>NUCLEOTIDE SEQUENCE</scope>
    <source>
        <strain evidence="3">CCMP291</strain>
    </source>
</reference>
<evidence type="ECO:0000256" key="1">
    <source>
        <dbReference type="SAM" id="MobiDB-lite"/>
    </source>
</evidence>
<proteinExistence type="predicted"/>
<keyword evidence="3" id="KW-1185">Reference proteome</keyword>
<feature type="compositionally biased region" description="Basic and acidic residues" evidence="1">
    <location>
        <begin position="1"/>
        <end position="30"/>
    </location>
</feature>
<feature type="region of interest" description="Disordered" evidence="1">
    <location>
        <begin position="1"/>
        <end position="60"/>
    </location>
</feature>
<comment type="caution">
    <text evidence="2">The sequence shown here is derived from an EMBL/GenBank/DDBJ whole genome shotgun (WGS) entry which is preliminary data.</text>
</comment>
<accession>A0A0M0J3Y3</accession>